<evidence type="ECO:0000313" key="4">
    <source>
        <dbReference type="Proteomes" id="UP001187192"/>
    </source>
</evidence>
<evidence type="ECO:0000256" key="1">
    <source>
        <dbReference type="SAM" id="MobiDB-lite"/>
    </source>
</evidence>
<dbReference type="AlphaFoldDB" id="A0AA88CM10"/>
<comment type="caution">
    <text evidence="2">The sequence shown here is derived from an EMBL/GenBank/DDBJ whole genome shotgun (WGS) entry which is preliminary data.</text>
</comment>
<reference evidence="2" key="1">
    <citation type="submission" date="2023-07" db="EMBL/GenBank/DDBJ databases">
        <title>draft genome sequence of fig (Ficus carica).</title>
        <authorList>
            <person name="Takahashi T."/>
            <person name="Nishimura K."/>
        </authorList>
    </citation>
    <scope>NUCLEOTIDE SEQUENCE</scope>
</reference>
<feature type="region of interest" description="Disordered" evidence="1">
    <location>
        <begin position="109"/>
        <end position="137"/>
    </location>
</feature>
<dbReference type="EMBL" id="BTGU01004413">
    <property type="protein sequence ID" value="GMN26768.1"/>
    <property type="molecule type" value="Genomic_DNA"/>
</dbReference>
<name>A0AA88CM10_FICCA</name>
<protein>
    <submittedName>
        <fullName evidence="2">Uncharacterized protein</fullName>
    </submittedName>
</protein>
<feature type="region of interest" description="Disordered" evidence="1">
    <location>
        <begin position="18"/>
        <end position="56"/>
    </location>
</feature>
<accession>A0AA88CM10</accession>
<dbReference type="Proteomes" id="UP001187192">
    <property type="component" value="Unassembled WGS sequence"/>
</dbReference>
<keyword evidence="4" id="KW-1185">Reference proteome</keyword>
<evidence type="ECO:0000313" key="2">
    <source>
        <dbReference type="EMBL" id="GMN26768.1"/>
    </source>
</evidence>
<organism evidence="2 4">
    <name type="scientific">Ficus carica</name>
    <name type="common">Common fig</name>
    <dbReference type="NCBI Taxonomy" id="3494"/>
    <lineage>
        <taxon>Eukaryota</taxon>
        <taxon>Viridiplantae</taxon>
        <taxon>Streptophyta</taxon>
        <taxon>Embryophyta</taxon>
        <taxon>Tracheophyta</taxon>
        <taxon>Spermatophyta</taxon>
        <taxon>Magnoliopsida</taxon>
        <taxon>eudicotyledons</taxon>
        <taxon>Gunneridae</taxon>
        <taxon>Pentapetalae</taxon>
        <taxon>rosids</taxon>
        <taxon>fabids</taxon>
        <taxon>Rosales</taxon>
        <taxon>Moraceae</taxon>
        <taxon>Ficeae</taxon>
        <taxon>Ficus</taxon>
    </lineage>
</organism>
<proteinExistence type="predicted"/>
<evidence type="ECO:0000313" key="3">
    <source>
        <dbReference type="EMBL" id="GMN26800.1"/>
    </source>
</evidence>
<sequence>MALSALLSDPHNVACGLRGDQRGLSSAKPRHRRGEGKVSGLGWSRQSPRGMANQAGRRGACPVTVCWLGMLMGVKCGASGRAVTPVAEKSGGWAERCLHVAHDPDSHWHCPGPKLRPGSSSVFSQDREGSANGPSGWSVRPTCSRFLPSPRNAGVRGPSGSTGRCHTVKHGVSCLAIIGPKTRGKKLDPVTIGIRARSASWWTAIWASVLVSWRI</sequence>
<gene>
    <name evidence="2" type="ORF">TIFTF001_046086</name>
    <name evidence="3" type="ORF">TIFTF001_046090</name>
</gene>
<dbReference type="EMBL" id="BTGU01004415">
    <property type="protein sequence ID" value="GMN26800.1"/>
    <property type="molecule type" value="Genomic_DNA"/>
</dbReference>